<dbReference type="KEGG" id="rher:EHE19_003010"/>
<dbReference type="InterPro" id="IPR004089">
    <property type="entry name" value="MCPsignal_dom"/>
</dbReference>
<dbReference type="Proteomes" id="UP000306409">
    <property type="component" value="Chromosome"/>
</dbReference>
<evidence type="ECO:0000256" key="7">
    <source>
        <dbReference type="ARBA" id="ARBA00023224"/>
    </source>
</evidence>
<evidence type="ECO:0000256" key="1">
    <source>
        <dbReference type="ARBA" id="ARBA00004651"/>
    </source>
</evidence>
<dbReference type="GO" id="GO:0006935">
    <property type="term" value="P:chemotaxis"/>
    <property type="evidence" value="ECO:0007669"/>
    <property type="project" value="UniProtKB-KW"/>
</dbReference>
<evidence type="ECO:0000313" key="13">
    <source>
        <dbReference type="EMBL" id="QNU67510.1"/>
    </source>
</evidence>
<dbReference type="PANTHER" id="PTHR32089">
    <property type="entry name" value="METHYL-ACCEPTING CHEMOTAXIS PROTEIN MCPB"/>
    <property type="match status" value="1"/>
</dbReference>
<evidence type="ECO:0000256" key="2">
    <source>
        <dbReference type="ARBA" id="ARBA00022475"/>
    </source>
</evidence>
<dbReference type="CDD" id="cd11386">
    <property type="entry name" value="MCP_signal"/>
    <property type="match status" value="1"/>
</dbReference>
<dbReference type="SMART" id="SM00283">
    <property type="entry name" value="MA"/>
    <property type="match status" value="1"/>
</dbReference>
<dbReference type="PROSITE" id="PS50111">
    <property type="entry name" value="CHEMOTAXIS_TRANSDUC_2"/>
    <property type="match status" value="1"/>
</dbReference>
<dbReference type="SUPFAM" id="SSF103190">
    <property type="entry name" value="Sensory domain-like"/>
    <property type="match status" value="1"/>
</dbReference>
<evidence type="ECO:0000313" key="14">
    <source>
        <dbReference type="Proteomes" id="UP000306409"/>
    </source>
</evidence>
<comment type="similarity">
    <text evidence="8">Belongs to the methyl-accepting chemotaxis (MCP) protein family.</text>
</comment>
<organism evidence="13 14">
    <name type="scientific">Ruminiclostridium herbifermentans</name>
    <dbReference type="NCBI Taxonomy" id="2488810"/>
    <lineage>
        <taxon>Bacteria</taxon>
        <taxon>Bacillati</taxon>
        <taxon>Bacillota</taxon>
        <taxon>Clostridia</taxon>
        <taxon>Eubacteriales</taxon>
        <taxon>Oscillospiraceae</taxon>
        <taxon>Ruminiclostridium</taxon>
    </lineage>
</organism>
<dbReference type="CDD" id="cd12913">
    <property type="entry name" value="PDC1_MCP_like"/>
    <property type="match status" value="1"/>
</dbReference>
<protein>
    <submittedName>
        <fullName evidence="13">Methyl-accepting chemotaxis protein</fullName>
    </submittedName>
</protein>
<feature type="domain" description="HAMP" evidence="12">
    <location>
        <begin position="317"/>
        <end position="369"/>
    </location>
</feature>
<evidence type="ECO:0000256" key="5">
    <source>
        <dbReference type="ARBA" id="ARBA00022989"/>
    </source>
</evidence>
<dbReference type="InterPro" id="IPR029151">
    <property type="entry name" value="Sensor-like_sf"/>
</dbReference>
<dbReference type="GO" id="GO:0005886">
    <property type="term" value="C:plasma membrane"/>
    <property type="evidence" value="ECO:0007669"/>
    <property type="project" value="UniProtKB-SubCell"/>
</dbReference>
<dbReference type="CDD" id="cd12912">
    <property type="entry name" value="PDC2_MCP_like"/>
    <property type="match status" value="1"/>
</dbReference>
<dbReference type="AlphaFoldDB" id="A0A7H1VQ48"/>
<dbReference type="SMART" id="SM00304">
    <property type="entry name" value="HAMP"/>
    <property type="match status" value="1"/>
</dbReference>
<dbReference type="PROSITE" id="PS50885">
    <property type="entry name" value="HAMP"/>
    <property type="match status" value="1"/>
</dbReference>
<gene>
    <name evidence="13" type="ORF">EHE19_003010</name>
</gene>
<accession>A0A7H1VQ48</accession>
<dbReference type="SUPFAM" id="SSF58104">
    <property type="entry name" value="Methyl-accepting chemotaxis protein (MCP) signaling domain"/>
    <property type="match status" value="1"/>
</dbReference>
<name>A0A7H1VQ48_9FIRM</name>
<feature type="domain" description="Methyl-accepting transducer" evidence="11">
    <location>
        <begin position="388"/>
        <end position="638"/>
    </location>
</feature>
<dbReference type="InterPro" id="IPR003660">
    <property type="entry name" value="HAMP_dom"/>
</dbReference>
<evidence type="ECO:0000256" key="4">
    <source>
        <dbReference type="ARBA" id="ARBA00022692"/>
    </source>
</evidence>
<evidence type="ECO:0000256" key="10">
    <source>
        <dbReference type="SAM" id="Phobius"/>
    </source>
</evidence>
<keyword evidence="4 10" id="KW-0812">Transmembrane</keyword>
<keyword evidence="2" id="KW-1003">Cell membrane</keyword>
<evidence type="ECO:0000259" key="11">
    <source>
        <dbReference type="PROSITE" id="PS50111"/>
    </source>
</evidence>
<keyword evidence="7 9" id="KW-0807">Transducer</keyword>
<dbReference type="GO" id="GO:0007165">
    <property type="term" value="P:signal transduction"/>
    <property type="evidence" value="ECO:0007669"/>
    <property type="project" value="UniProtKB-KW"/>
</dbReference>
<keyword evidence="3" id="KW-0145">Chemotaxis</keyword>
<keyword evidence="5 10" id="KW-1133">Transmembrane helix</keyword>
<sequence length="674" mass="73847">MKFGRKKTIQKKAISKKSISKKLIMLLTIIAILPTTILGVISYTTASNITASEIINSANGKMTSIQDNMDNFIKMQEENLLIIAQNASILNINNINPEDMLYVKDILKTNTEGHNAILSMYVAREDKQIEIYPETKLPDGFDPTTRPWYQSAISKNGLAWTDPYVDVATGKLVVTLATPLYNENKELVGVLGADISLEQLTNIIGNASIGSTGYVFLLDNKDIVLTHPDRTLIGKEVPVEELKRKTNPSERGSVDYTYYNSRKCAYYSTIKNTGWRIIGEFNYSEISDKTQYILLISLISGLCIVAISILVGILATRPITKSIKEITNDMLKIGDGDFTIRTNINSSDEIGILAQNVNKMLENLGLLMRNVIATVSEVSNSADMLAASSEEITASTEEISRTVVEISNATLETAQSVENGLYKTKEVADNIQGVSESINVIKDMVDKSNQLNQDGIQTVEDLKINSSENTAASEKVSNAIIEVDKCSQQVGDIINSISGIADQTNLLALNASIEAARAGEAGKGFSVVAEEIRKLAEQSTKATDNIKKLIIEIQTQSRNAVSSMEDAKPIVEAQSQSVEKTQRIFSDISENITKLTYEISEIIKLNNKMVSSKDEILAIMEDVSATSEETSASTQQVSASTQEQLTGMEDVARTAEELNILANKLSVEIDKFKV</sequence>
<evidence type="ECO:0000259" key="12">
    <source>
        <dbReference type="PROSITE" id="PS50885"/>
    </source>
</evidence>
<dbReference type="CDD" id="cd06225">
    <property type="entry name" value="HAMP"/>
    <property type="match status" value="1"/>
</dbReference>
<dbReference type="Gene3D" id="3.30.450.20">
    <property type="entry name" value="PAS domain"/>
    <property type="match status" value="2"/>
</dbReference>
<evidence type="ECO:0000256" key="3">
    <source>
        <dbReference type="ARBA" id="ARBA00022500"/>
    </source>
</evidence>
<reference evidence="13 14" key="1">
    <citation type="submission" date="2020-09" db="EMBL/GenBank/DDBJ databases">
        <title>Characterization and genome sequencing of Ruminiclostridium sp. nov. MA18.</title>
        <authorList>
            <person name="Rettenmaier R."/>
            <person name="Kowollik M.-L."/>
            <person name="Liebl W."/>
            <person name="Zverlov V."/>
        </authorList>
    </citation>
    <scope>NUCLEOTIDE SEQUENCE [LARGE SCALE GENOMIC DNA]</scope>
    <source>
        <strain evidence="13 14">MA18</strain>
    </source>
</reference>
<evidence type="ECO:0000256" key="8">
    <source>
        <dbReference type="ARBA" id="ARBA00029447"/>
    </source>
</evidence>
<dbReference type="Pfam" id="PF00015">
    <property type="entry name" value="MCPsignal"/>
    <property type="match status" value="1"/>
</dbReference>
<keyword evidence="6 10" id="KW-0472">Membrane</keyword>
<dbReference type="Pfam" id="PF00672">
    <property type="entry name" value="HAMP"/>
    <property type="match status" value="1"/>
</dbReference>
<evidence type="ECO:0000256" key="9">
    <source>
        <dbReference type="PROSITE-ProRule" id="PRU00284"/>
    </source>
</evidence>
<feature type="transmembrane region" description="Helical" evidence="10">
    <location>
        <begin position="292"/>
        <end position="315"/>
    </location>
</feature>
<comment type="subcellular location">
    <subcellularLocation>
        <location evidence="1">Cell membrane</location>
        <topology evidence="1">Multi-pass membrane protein</topology>
    </subcellularLocation>
</comment>
<evidence type="ECO:0000256" key="6">
    <source>
        <dbReference type="ARBA" id="ARBA00023136"/>
    </source>
</evidence>
<dbReference type="Gene3D" id="6.10.340.10">
    <property type="match status" value="1"/>
</dbReference>
<dbReference type="PANTHER" id="PTHR32089:SF112">
    <property type="entry name" value="LYSOZYME-LIKE PROTEIN-RELATED"/>
    <property type="match status" value="1"/>
</dbReference>
<dbReference type="RefSeq" id="WP_171003566.1">
    <property type="nucleotide sequence ID" value="NZ_CP061336.1"/>
</dbReference>
<dbReference type="InterPro" id="IPR033479">
    <property type="entry name" value="dCache_1"/>
</dbReference>
<keyword evidence="14" id="KW-1185">Reference proteome</keyword>
<dbReference type="Gene3D" id="1.10.287.950">
    <property type="entry name" value="Methyl-accepting chemotaxis protein"/>
    <property type="match status" value="1"/>
</dbReference>
<dbReference type="Pfam" id="PF02743">
    <property type="entry name" value="dCache_1"/>
    <property type="match status" value="1"/>
</dbReference>
<proteinExistence type="inferred from homology"/>
<dbReference type="EMBL" id="CP061336">
    <property type="protein sequence ID" value="QNU67510.1"/>
    <property type="molecule type" value="Genomic_DNA"/>
</dbReference>